<reference evidence="4" key="1">
    <citation type="submission" date="2020-05" db="EMBL/GenBank/DDBJ databases">
        <title>Identification of trans-AT polyketide cluster in two marine bacteria, producers of a novel glutaramide-containing polyketide sesbanimide D and analogs.</title>
        <authorList>
            <person name="Kacar D."/>
            <person name="Rodriguez P."/>
            <person name="Canedo L."/>
            <person name="Gonzalez E."/>
            <person name="Galan B."/>
            <person name="De La Calle F."/>
            <person name="Garcia J.L."/>
        </authorList>
    </citation>
    <scope>NUCLEOTIDE SEQUENCE</scope>
    <source>
        <strain evidence="4">PHM038</strain>
    </source>
</reference>
<dbReference type="GO" id="GO:0016747">
    <property type="term" value="F:acyltransferase activity, transferring groups other than amino-acyl groups"/>
    <property type="evidence" value="ECO:0007669"/>
    <property type="project" value="InterPro"/>
</dbReference>
<dbReference type="Gene3D" id="3.40.630.30">
    <property type="match status" value="1"/>
</dbReference>
<protein>
    <submittedName>
        <fullName evidence="4">GNAT family N-acetyltransferase</fullName>
    </submittedName>
</protein>
<dbReference type="CDD" id="cd04301">
    <property type="entry name" value="NAT_SF"/>
    <property type="match status" value="1"/>
</dbReference>
<dbReference type="Pfam" id="PF11814">
    <property type="entry name" value="DUF3335"/>
    <property type="match status" value="1"/>
</dbReference>
<name>A0A926P5A5_9HYPH</name>
<organism evidence="4 5">
    <name type="scientific">Roseibium aggregatum</name>
    <dbReference type="NCBI Taxonomy" id="187304"/>
    <lineage>
        <taxon>Bacteria</taxon>
        <taxon>Pseudomonadati</taxon>
        <taxon>Pseudomonadota</taxon>
        <taxon>Alphaproteobacteria</taxon>
        <taxon>Hyphomicrobiales</taxon>
        <taxon>Stappiaceae</taxon>
        <taxon>Roseibium</taxon>
    </lineage>
</organism>
<evidence type="ECO:0000313" key="5">
    <source>
        <dbReference type="Proteomes" id="UP000598467"/>
    </source>
</evidence>
<dbReference type="PANTHER" id="PTHR43420">
    <property type="entry name" value="ACETYLTRANSFERASE"/>
    <property type="match status" value="1"/>
</dbReference>
<dbReference type="EMBL" id="JABFCZ010000020">
    <property type="protein sequence ID" value="MBD1548126.1"/>
    <property type="molecule type" value="Genomic_DNA"/>
</dbReference>
<dbReference type="InterPro" id="IPR016181">
    <property type="entry name" value="Acyl_CoA_acyltransferase"/>
</dbReference>
<evidence type="ECO:0000256" key="2">
    <source>
        <dbReference type="ARBA" id="ARBA00023315"/>
    </source>
</evidence>
<dbReference type="Gene3D" id="3.90.70.10">
    <property type="entry name" value="Cysteine proteinases"/>
    <property type="match status" value="1"/>
</dbReference>
<proteinExistence type="predicted"/>
<dbReference type="PROSITE" id="PS51186">
    <property type="entry name" value="GNAT"/>
    <property type="match status" value="1"/>
</dbReference>
<feature type="domain" description="N-acetyltransferase" evidence="3">
    <location>
        <begin position="1"/>
        <end position="147"/>
    </location>
</feature>
<keyword evidence="2" id="KW-0012">Acyltransferase</keyword>
<accession>A0A926P5A5</accession>
<dbReference type="SUPFAM" id="SSF55729">
    <property type="entry name" value="Acyl-CoA N-acyltransferases (Nat)"/>
    <property type="match status" value="1"/>
</dbReference>
<evidence type="ECO:0000256" key="1">
    <source>
        <dbReference type="ARBA" id="ARBA00022679"/>
    </source>
</evidence>
<keyword evidence="1" id="KW-0808">Transferase</keyword>
<dbReference type="AlphaFoldDB" id="A0A926P5A5"/>
<evidence type="ECO:0000313" key="4">
    <source>
        <dbReference type="EMBL" id="MBD1548126.1"/>
    </source>
</evidence>
<dbReference type="InterPro" id="IPR000182">
    <property type="entry name" value="GNAT_dom"/>
</dbReference>
<evidence type="ECO:0000259" key="3">
    <source>
        <dbReference type="PROSITE" id="PS51186"/>
    </source>
</evidence>
<comment type="caution">
    <text evidence="4">The sequence shown here is derived from an EMBL/GenBank/DDBJ whole genome shotgun (WGS) entry which is preliminary data.</text>
</comment>
<gene>
    <name evidence="4" type="ORF">HK439_17815</name>
</gene>
<dbReference type="InterPro" id="IPR050680">
    <property type="entry name" value="YpeA/RimI_acetyltransf"/>
</dbReference>
<dbReference type="Pfam" id="PF13673">
    <property type="entry name" value="Acetyltransf_10"/>
    <property type="match status" value="1"/>
</dbReference>
<sequence length="372" mass="41298">MIIREAGLSDLDGLVALENRCFETDRVSRRSFRRFLERSTARLLVADTGDRIVGYALILLRSGTALARLYSLAVDPDCRGSGVARRLLAASERAAFEEERIVLRLEVRQDNEAAIGLYRASGYRPCGQVPDYYEDGCTALRMEKLLHGPGHDPGLGRGRAPYYAQTTEFTCGPACLIMAAKQFDSDFPTDTLTELSLWREATTIYLASGHGGCGPFGLATAAARKGLKAEVRLSPDEPLFLSSVRDPEKREVMRLVQEGYRRDAQALGVTASDQPLTARELAAKVAEGAVAIVLISGYRMFGQKVPHWILVHDQDERHLIIHDPWLEHERHESPADAANLPIPDAEFERMARWGRTAVRAQVLLKKENTNRG</sequence>
<dbReference type="Proteomes" id="UP000598467">
    <property type="component" value="Unassembled WGS sequence"/>
</dbReference>
<dbReference type="InterPro" id="IPR021770">
    <property type="entry name" value="DUF3335"/>
</dbReference>